<dbReference type="Gene3D" id="2.170.270.10">
    <property type="entry name" value="SET domain"/>
    <property type="match status" value="1"/>
</dbReference>
<feature type="region of interest" description="Disordered" evidence="1">
    <location>
        <begin position="337"/>
        <end position="371"/>
    </location>
</feature>
<dbReference type="InterPro" id="IPR039977">
    <property type="entry name" value="Suv4-20/Set9"/>
</dbReference>
<dbReference type="SUPFAM" id="SSF82199">
    <property type="entry name" value="SET domain"/>
    <property type="match status" value="1"/>
</dbReference>
<feature type="region of interest" description="Disordered" evidence="1">
    <location>
        <begin position="406"/>
        <end position="432"/>
    </location>
</feature>
<evidence type="ECO:0000313" key="3">
    <source>
        <dbReference type="EMBL" id="RCH97763.1"/>
    </source>
</evidence>
<feature type="non-terminal residue" evidence="3">
    <location>
        <position position="1"/>
    </location>
</feature>
<dbReference type="STRING" id="4846.A0A367K6B1"/>
<feature type="compositionally biased region" description="Low complexity" evidence="1">
    <location>
        <begin position="345"/>
        <end position="358"/>
    </location>
</feature>
<evidence type="ECO:0000313" key="4">
    <source>
        <dbReference type="Proteomes" id="UP000253551"/>
    </source>
</evidence>
<feature type="domain" description="SET" evidence="2">
    <location>
        <begin position="34"/>
        <end position="150"/>
    </location>
</feature>
<dbReference type="Proteomes" id="UP000253551">
    <property type="component" value="Unassembled WGS sequence"/>
</dbReference>
<dbReference type="PROSITE" id="PS50280">
    <property type="entry name" value="SET"/>
    <property type="match status" value="1"/>
</dbReference>
<organism evidence="3 4">
    <name type="scientific">Rhizopus stolonifer</name>
    <name type="common">Rhizopus nigricans</name>
    <dbReference type="NCBI Taxonomy" id="4846"/>
    <lineage>
        <taxon>Eukaryota</taxon>
        <taxon>Fungi</taxon>
        <taxon>Fungi incertae sedis</taxon>
        <taxon>Mucoromycota</taxon>
        <taxon>Mucoromycotina</taxon>
        <taxon>Mucoromycetes</taxon>
        <taxon>Mucorales</taxon>
        <taxon>Mucorineae</taxon>
        <taxon>Rhizopodaceae</taxon>
        <taxon>Rhizopus</taxon>
    </lineage>
</organism>
<dbReference type="GO" id="GO:0042799">
    <property type="term" value="F:histone H4K20 methyltransferase activity"/>
    <property type="evidence" value="ECO:0007669"/>
    <property type="project" value="TreeGrafter"/>
</dbReference>
<gene>
    <name evidence="3" type="ORF">CU098_010182</name>
</gene>
<dbReference type="AlphaFoldDB" id="A0A367K6B1"/>
<evidence type="ECO:0000256" key="1">
    <source>
        <dbReference type="SAM" id="MobiDB-lite"/>
    </source>
</evidence>
<feature type="region of interest" description="Disordered" evidence="1">
    <location>
        <begin position="502"/>
        <end position="546"/>
    </location>
</feature>
<dbReference type="CDD" id="cd10524">
    <property type="entry name" value="SET_Suv4-20-like"/>
    <property type="match status" value="1"/>
</dbReference>
<sequence>LDYFKHYVALKNQKQLQEFIQHMKRYLYMYMPNAGYEIGDTRRYGGNGRRVEACLVATKDWHVGDEMRLLTGMIACLDPKDDAELKKGNRDFSVMWSTRKNCSCLFLGPARFANHDCDSNCKFISLGQNSITVKAIKEIQSGEEITVYYGKHYFGENNCECKCSTCEKLNMGYFASLLPHSQEDNSYHSSSSSSSSSSSGSTRRSTRKRKSVLQEEQRKSKRASLEPPPHTKTHSSDSLEEIIGQVESPIIRQEELPPMPVSPTTATTARLKVMSIDFLCNTDKKEPISERRTSDCPLLDLLVDAAMDAEYLSSNKPKTVVVVNPEIHRDATQRVLLQQQRQHDSSSSIDSKADSAVSLSPPSRPVKEEEDRCWRRAMDDGLFNQSDMDALSDFFDDVSDLSSVSSTELSNWTSDEEDEDIESEKSSRKKKTQEEDLTCIACGRLLRRQDISEQLGADVSVTNELATWTWTPSAIFTDWKPKRCPRCERHYTIFRQEWPNRKAKNNVKKSRKKKIKKKSIKKPSPLTESIQDELDDQSYIPPSPLSEISTTFDEEEIAAF</sequence>
<dbReference type="InterPro" id="IPR046341">
    <property type="entry name" value="SET_dom_sf"/>
</dbReference>
<comment type="caution">
    <text evidence="3">The sequence shown here is derived from an EMBL/GenBank/DDBJ whole genome shotgun (WGS) entry which is preliminary data.</text>
</comment>
<reference evidence="3 4" key="1">
    <citation type="journal article" date="2018" name="G3 (Bethesda)">
        <title>Phylogenetic and Phylogenomic Definition of Rhizopus Species.</title>
        <authorList>
            <person name="Gryganskyi A.P."/>
            <person name="Golan J."/>
            <person name="Dolatabadi S."/>
            <person name="Mondo S."/>
            <person name="Robb S."/>
            <person name="Idnurm A."/>
            <person name="Muszewska A."/>
            <person name="Steczkiewicz K."/>
            <person name="Masonjones S."/>
            <person name="Liao H.L."/>
            <person name="Gajdeczka M.T."/>
            <person name="Anike F."/>
            <person name="Vuek A."/>
            <person name="Anishchenko I.M."/>
            <person name="Voigt K."/>
            <person name="de Hoog G.S."/>
            <person name="Smith M.E."/>
            <person name="Heitman J."/>
            <person name="Vilgalys R."/>
            <person name="Stajich J.E."/>
        </authorList>
    </citation>
    <scope>NUCLEOTIDE SEQUENCE [LARGE SCALE GENOMIC DNA]</scope>
    <source>
        <strain evidence="3 4">LSU 92-RS-03</strain>
    </source>
</reference>
<feature type="compositionally biased region" description="Low complexity" evidence="1">
    <location>
        <begin position="189"/>
        <end position="203"/>
    </location>
</feature>
<evidence type="ECO:0000259" key="2">
    <source>
        <dbReference type="PROSITE" id="PS50280"/>
    </source>
</evidence>
<dbReference type="InterPro" id="IPR001214">
    <property type="entry name" value="SET_dom"/>
</dbReference>
<dbReference type="PANTHER" id="PTHR12977">
    <property type="entry name" value="SUPPRESSOR OF VARIEGATION 4-20-RELATED"/>
    <property type="match status" value="1"/>
</dbReference>
<dbReference type="SMART" id="SM00317">
    <property type="entry name" value="SET"/>
    <property type="match status" value="1"/>
</dbReference>
<keyword evidence="4" id="KW-1185">Reference proteome</keyword>
<dbReference type="EMBL" id="PJQM01002145">
    <property type="protein sequence ID" value="RCH97763.1"/>
    <property type="molecule type" value="Genomic_DNA"/>
</dbReference>
<dbReference type="OrthoDB" id="6627536at2759"/>
<protein>
    <recommendedName>
        <fullName evidence="2">SET domain-containing protein</fullName>
    </recommendedName>
</protein>
<proteinExistence type="predicted"/>
<dbReference type="GO" id="GO:0005634">
    <property type="term" value="C:nucleus"/>
    <property type="evidence" value="ECO:0007669"/>
    <property type="project" value="TreeGrafter"/>
</dbReference>
<dbReference type="PANTHER" id="PTHR12977:SF4">
    <property type="entry name" value="HISTONE-LYSINE N-METHYLTRANSFERASE KMT5B"/>
    <property type="match status" value="1"/>
</dbReference>
<feature type="region of interest" description="Disordered" evidence="1">
    <location>
        <begin position="184"/>
        <end position="240"/>
    </location>
</feature>
<dbReference type="Pfam" id="PF00856">
    <property type="entry name" value="SET"/>
    <property type="match status" value="1"/>
</dbReference>
<accession>A0A367K6B1</accession>
<name>A0A367K6B1_RHIST</name>
<feature type="compositionally biased region" description="Basic residues" evidence="1">
    <location>
        <begin position="502"/>
        <end position="521"/>
    </location>
</feature>